<evidence type="ECO:0000313" key="8">
    <source>
        <dbReference type="EMBL" id="KDR23162.1"/>
    </source>
</evidence>
<dbReference type="InParanoid" id="A0A067RHC4"/>
<keyword evidence="2" id="KW-0732">Signal</keyword>
<dbReference type="SUPFAM" id="SSF55486">
    <property type="entry name" value="Metalloproteases ('zincins'), catalytic domain"/>
    <property type="match status" value="2"/>
</dbReference>
<dbReference type="PANTHER" id="PTHR10514">
    <property type="entry name" value="ANGIOTENSIN-CONVERTING ENZYME"/>
    <property type="match status" value="1"/>
</dbReference>
<dbReference type="GO" id="GO:0005886">
    <property type="term" value="C:plasma membrane"/>
    <property type="evidence" value="ECO:0007669"/>
    <property type="project" value="TreeGrafter"/>
</dbReference>
<sequence>MPEKNLTATLTRTVRQWLVGRCGGVAGFCGARIGPDFFRLAARLQAQSSSLESGLEMLAHPNVDSVQHYRSKYIEVCSHRHHNIHHHNHHYLDHTILSSSGSDFETRPYEQDPSILFSDWDLFIRGAIGKFQDCAYKNPYTYLRHFVGTVLQFQLHSALCKAAGQFDPEYPNTKPLFKCDIYRSKEAGKLLNLNTNVAFGGLVVGVLTGPKINFVNVPSKSVTSRPAQTSTGGHRDMMSLGSSVPWTEALYKATGETRLNGSHIREYFRPLEDWLRNENLRTNEYVGWTYVTILAVWKEGKSKKERNDDRMEFRRRELRYLFRSDE</sequence>
<comment type="caution">
    <text evidence="7">Lacks conserved residue(s) required for the propagation of feature annotation.</text>
</comment>
<protein>
    <submittedName>
        <fullName evidence="8">Angiotensin-converting enzyme</fullName>
    </submittedName>
</protein>
<evidence type="ECO:0000256" key="2">
    <source>
        <dbReference type="ARBA" id="ARBA00022729"/>
    </source>
</evidence>
<feature type="disulfide bond" evidence="6">
    <location>
        <begin position="160"/>
        <end position="179"/>
    </location>
</feature>
<evidence type="ECO:0000256" key="3">
    <source>
        <dbReference type="ARBA" id="ARBA00023157"/>
    </source>
</evidence>
<evidence type="ECO:0000256" key="1">
    <source>
        <dbReference type="ARBA" id="ARBA00008139"/>
    </source>
</evidence>
<dbReference type="PROSITE" id="PS52011">
    <property type="entry name" value="PEPTIDASE_M2"/>
    <property type="match status" value="1"/>
</dbReference>
<evidence type="ECO:0000256" key="4">
    <source>
        <dbReference type="ARBA" id="ARBA00023180"/>
    </source>
</evidence>
<dbReference type="GO" id="GO:0008237">
    <property type="term" value="F:metallopeptidase activity"/>
    <property type="evidence" value="ECO:0007669"/>
    <property type="project" value="InterPro"/>
</dbReference>
<proteinExistence type="inferred from homology"/>
<organism evidence="8 9">
    <name type="scientific">Zootermopsis nevadensis</name>
    <name type="common">Dampwood termite</name>
    <dbReference type="NCBI Taxonomy" id="136037"/>
    <lineage>
        <taxon>Eukaryota</taxon>
        <taxon>Metazoa</taxon>
        <taxon>Ecdysozoa</taxon>
        <taxon>Arthropoda</taxon>
        <taxon>Hexapoda</taxon>
        <taxon>Insecta</taxon>
        <taxon>Pterygota</taxon>
        <taxon>Neoptera</taxon>
        <taxon>Polyneoptera</taxon>
        <taxon>Dictyoptera</taxon>
        <taxon>Blattodea</taxon>
        <taxon>Blattoidea</taxon>
        <taxon>Termitoidae</taxon>
        <taxon>Termopsidae</taxon>
        <taxon>Zootermopsis</taxon>
    </lineage>
</organism>
<accession>A0A067RHC4</accession>
<dbReference type="STRING" id="136037.A0A067RHC4"/>
<keyword evidence="9" id="KW-1185">Reference proteome</keyword>
<keyword evidence="3 6" id="KW-1015">Disulfide bond</keyword>
<reference evidence="8 9" key="1">
    <citation type="journal article" date="2014" name="Nat. Commun.">
        <title>Molecular traces of alternative social organization in a termite genome.</title>
        <authorList>
            <person name="Terrapon N."/>
            <person name="Li C."/>
            <person name="Robertson H.M."/>
            <person name="Ji L."/>
            <person name="Meng X."/>
            <person name="Booth W."/>
            <person name="Chen Z."/>
            <person name="Childers C.P."/>
            <person name="Glastad K.M."/>
            <person name="Gokhale K."/>
            <person name="Gowin J."/>
            <person name="Gronenberg W."/>
            <person name="Hermansen R.A."/>
            <person name="Hu H."/>
            <person name="Hunt B.G."/>
            <person name="Huylmans A.K."/>
            <person name="Khalil S.M."/>
            <person name="Mitchell R.D."/>
            <person name="Munoz-Torres M.C."/>
            <person name="Mustard J.A."/>
            <person name="Pan H."/>
            <person name="Reese J.T."/>
            <person name="Scharf M.E."/>
            <person name="Sun F."/>
            <person name="Vogel H."/>
            <person name="Xiao J."/>
            <person name="Yang W."/>
            <person name="Yang Z."/>
            <person name="Yang Z."/>
            <person name="Zhou J."/>
            <person name="Zhu J."/>
            <person name="Brent C.S."/>
            <person name="Elsik C.G."/>
            <person name="Goodisman M.A."/>
            <person name="Liberles D.A."/>
            <person name="Roe R.M."/>
            <person name="Vargo E.L."/>
            <person name="Vilcinskas A."/>
            <person name="Wang J."/>
            <person name="Bornberg-Bauer E."/>
            <person name="Korb J."/>
            <person name="Zhang G."/>
            <person name="Liebig J."/>
        </authorList>
    </citation>
    <scope>NUCLEOTIDE SEQUENCE [LARGE SCALE GENOMIC DNA]</scope>
    <source>
        <tissue evidence="8">Whole organism</tissue>
    </source>
</reference>
<keyword evidence="4" id="KW-0325">Glycoprotein</keyword>
<dbReference type="GO" id="GO:0008241">
    <property type="term" value="F:peptidyl-dipeptidase activity"/>
    <property type="evidence" value="ECO:0007669"/>
    <property type="project" value="InterPro"/>
</dbReference>
<evidence type="ECO:0000256" key="5">
    <source>
        <dbReference type="PIRSR" id="PIRSR601548-2"/>
    </source>
</evidence>
<dbReference type="PANTHER" id="PTHR10514:SF40">
    <property type="entry name" value="ANGIOTENSIN-CONVERTING ENZYME"/>
    <property type="match status" value="1"/>
</dbReference>
<evidence type="ECO:0000256" key="6">
    <source>
        <dbReference type="PIRSR" id="PIRSR601548-4"/>
    </source>
</evidence>
<feature type="binding site" evidence="5">
    <location>
        <position position="144"/>
    </location>
    <ligand>
        <name>chloride</name>
        <dbReference type="ChEBI" id="CHEBI:17996"/>
        <label>1</label>
    </ligand>
</feature>
<dbReference type="AlphaFoldDB" id="A0A067RHC4"/>
<evidence type="ECO:0000256" key="7">
    <source>
        <dbReference type="PROSITE-ProRule" id="PRU01355"/>
    </source>
</evidence>
<dbReference type="Pfam" id="PF01401">
    <property type="entry name" value="Peptidase_M2"/>
    <property type="match status" value="2"/>
</dbReference>
<evidence type="ECO:0000313" key="9">
    <source>
        <dbReference type="Proteomes" id="UP000027135"/>
    </source>
</evidence>
<name>A0A067RHC4_ZOONE</name>
<gene>
    <name evidence="8" type="ORF">L798_15441</name>
</gene>
<dbReference type="Proteomes" id="UP000027135">
    <property type="component" value="Unassembled WGS sequence"/>
</dbReference>
<dbReference type="EMBL" id="KK852472">
    <property type="protein sequence ID" value="KDR23162.1"/>
    <property type="molecule type" value="Genomic_DNA"/>
</dbReference>
<comment type="similarity">
    <text evidence="1 7">Belongs to the peptidase M2 family.</text>
</comment>
<dbReference type="InterPro" id="IPR001548">
    <property type="entry name" value="Peptidase_M2"/>
</dbReference>
<dbReference type="GO" id="GO:0006508">
    <property type="term" value="P:proteolysis"/>
    <property type="evidence" value="ECO:0007669"/>
    <property type="project" value="InterPro"/>
</dbReference>
<dbReference type="eggNOG" id="KOG3690">
    <property type="taxonomic scope" value="Eukaryota"/>
</dbReference>